<dbReference type="AlphaFoldDB" id="A0A182TSX0"/>
<keyword evidence="9" id="KW-1185">Reference proteome</keyword>
<accession>A0A182TSX0</accession>
<dbReference type="GO" id="GO:0015630">
    <property type="term" value="C:microtubule cytoskeleton"/>
    <property type="evidence" value="ECO:0007669"/>
    <property type="project" value="UniProtKB-ARBA"/>
</dbReference>
<dbReference type="PANTHER" id="PTHR22146">
    <property type="entry name" value="CAT EYE SYNDROME CRITICAL REGION PROTEIN 6"/>
    <property type="match status" value="1"/>
</dbReference>
<organism evidence="8 9">
    <name type="scientific">Anopheles melas</name>
    <dbReference type="NCBI Taxonomy" id="34690"/>
    <lineage>
        <taxon>Eukaryota</taxon>
        <taxon>Metazoa</taxon>
        <taxon>Ecdysozoa</taxon>
        <taxon>Arthropoda</taxon>
        <taxon>Hexapoda</taxon>
        <taxon>Insecta</taxon>
        <taxon>Pterygota</taxon>
        <taxon>Neoptera</taxon>
        <taxon>Endopterygota</taxon>
        <taxon>Diptera</taxon>
        <taxon>Nematocera</taxon>
        <taxon>Culicoidea</taxon>
        <taxon>Culicidae</taxon>
        <taxon>Anophelinae</taxon>
        <taxon>Anopheles</taxon>
    </lineage>
</organism>
<keyword evidence="4" id="KW-0966">Cell projection</keyword>
<feature type="region of interest" description="Disordered" evidence="6">
    <location>
        <begin position="1"/>
        <end position="21"/>
    </location>
</feature>
<evidence type="ECO:0000256" key="2">
    <source>
        <dbReference type="ARBA" id="ARBA00022490"/>
    </source>
</evidence>
<evidence type="ECO:0000256" key="5">
    <source>
        <dbReference type="ARBA" id="ARBA00035661"/>
    </source>
</evidence>
<dbReference type="Pfam" id="PF10629">
    <property type="entry name" value="CMI2B-like"/>
    <property type="match status" value="1"/>
</dbReference>
<dbReference type="PANTHER" id="PTHR22146:SF8">
    <property type="entry name" value="PROTEIN FAM166B"/>
    <property type="match status" value="1"/>
</dbReference>
<sequence>IERQPVATQLDDDDRRREDDDQRDTIYRFTPMPGYEGYIPRTKDKFGKRYAVTTTEGLSEFERDCQRTRAQLKRLRHRVAQPISTISKGSLGERMLRLNDYEIPLRLVRPDALSVVKEVPMENLPPLPGLPYFSRDTPPLALPNEHPEKWLKLGYTGHKPFLWPRFGESNVPISSKALCDFTNSYNHRRSTDWEPITLAGAGTSQPSAKVNEIYHKTIGLLPNYQGHVPGAMFSLTSSLSIAFHPCQLTYGRPARSNPGREPLSRMVLLLKSRHTRSATPNELFMVVKMTPVGPVASQPDAYRPVSYLSSISSIV</sequence>
<evidence type="ECO:0000256" key="4">
    <source>
        <dbReference type="ARBA" id="ARBA00023273"/>
    </source>
</evidence>
<proteinExistence type="inferred from homology"/>
<feature type="domain" description="Ciliary microtubule inner protein 2A-C-like" evidence="7">
    <location>
        <begin position="32"/>
        <end position="61"/>
    </location>
</feature>
<dbReference type="STRING" id="34690.A0A182TSX0"/>
<evidence type="ECO:0000313" key="9">
    <source>
        <dbReference type="Proteomes" id="UP000075902"/>
    </source>
</evidence>
<dbReference type="VEuPathDB" id="VectorBase:AMEC007727"/>
<name>A0A182TSX0_9DIPT</name>
<dbReference type="GO" id="GO:0005930">
    <property type="term" value="C:axoneme"/>
    <property type="evidence" value="ECO:0007669"/>
    <property type="project" value="UniProtKB-SubCell"/>
</dbReference>
<reference evidence="8" key="2">
    <citation type="submission" date="2020-05" db="UniProtKB">
        <authorList>
            <consortium name="EnsemblMetazoa"/>
        </authorList>
    </citation>
    <scope>IDENTIFICATION</scope>
    <source>
        <strain evidence="8">CM1001059</strain>
    </source>
</reference>
<reference evidence="9" key="1">
    <citation type="submission" date="2014-01" db="EMBL/GenBank/DDBJ databases">
        <title>The Genome Sequence of Anopheles melas CM1001059_A (V2).</title>
        <authorList>
            <consortium name="The Broad Institute Genomics Platform"/>
            <person name="Neafsey D.E."/>
            <person name="Besansky N."/>
            <person name="Howell P."/>
            <person name="Walton C."/>
            <person name="Young S.K."/>
            <person name="Zeng Q."/>
            <person name="Gargeya S."/>
            <person name="Fitzgerald M."/>
            <person name="Haas B."/>
            <person name="Abouelleil A."/>
            <person name="Allen A.W."/>
            <person name="Alvarado L."/>
            <person name="Arachchi H.M."/>
            <person name="Berlin A.M."/>
            <person name="Chapman S.B."/>
            <person name="Gainer-Dewar J."/>
            <person name="Goldberg J."/>
            <person name="Griggs A."/>
            <person name="Gujja S."/>
            <person name="Hansen M."/>
            <person name="Howarth C."/>
            <person name="Imamovic A."/>
            <person name="Ireland A."/>
            <person name="Larimer J."/>
            <person name="McCowan C."/>
            <person name="Murphy C."/>
            <person name="Pearson M."/>
            <person name="Poon T.W."/>
            <person name="Priest M."/>
            <person name="Roberts A."/>
            <person name="Saif S."/>
            <person name="Shea T."/>
            <person name="Sisk P."/>
            <person name="Sykes S."/>
            <person name="Wortman J."/>
            <person name="Nusbaum C."/>
            <person name="Birren B."/>
        </authorList>
    </citation>
    <scope>NUCLEOTIDE SEQUENCE [LARGE SCALE GENOMIC DNA]</scope>
    <source>
        <strain evidence="9">CM1001059</strain>
    </source>
</reference>
<evidence type="ECO:0000256" key="3">
    <source>
        <dbReference type="ARBA" id="ARBA00023212"/>
    </source>
</evidence>
<dbReference type="EnsemblMetazoa" id="AMEC007727-RA">
    <property type="protein sequence ID" value="AMEC007727-PA"/>
    <property type="gene ID" value="AMEC007727"/>
</dbReference>
<evidence type="ECO:0000259" key="7">
    <source>
        <dbReference type="Pfam" id="PF10629"/>
    </source>
</evidence>
<keyword evidence="3" id="KW-0206">Cytoskeleton</keyword>
<evidence type="ECO:0000256" key="1">
    <source>
        <dbReference type="ARBA" id="ARBA00004430"/>
    </source>
</evidence>
<dbReference type="Proteomes" id="UP000075902">
    <property type="component" value="Unassembled WGS sequence"/>
</dbReference>
<evidence type="ECO:0000313" key="8">
    <source>
        <dbReference type="EnsemblMetazoa" id="AMEC007727-PA"/>
    </source>
</evidence>
<keyword evidence="2" id="KW-0963">Cytoplasm</keyword>
<protein>
    <recommendedName>
        <fullName evidence="7">Ciliary microtubule inner protein 2A-C-like domain-containing protein</fullName>
    </recommendedName>
</protein>
<evidence type="ECO:0000256" key="6">
    <source>
        <dbReference type="SAM" id="MobiDB-lite"/>
    </source>
</evidence>
<comment type="subcellular location">
    <subcellularLocation>
        <location evidence="1">Cytoplasm</location>
        <location evidence="1">Cytoskeleton</location>
        <location evidence="1">Cilium axoneme</location>
    </subcellularLocation>
</comment>
<comment type="similarity">
    <text evidence="5">Belongs to the CIMIP2 family.</text>
</comment>
<dbReference type="InterPro" id="IPR018902">
    <property type="entry name" value="CMI2A-C-like_dom"/>
</dbReference>